<dbReference type="AlphaFoldDB" id="A0A7W5C1H8"/>
<dbReference type="Gene3D" id="3.40.50.300">
    <property type="entry name" value="P-loop containing nucleotide triphosphate hydrolases"/>
    <property type="match status" value="1"/>
</dbReference>
<evidence type="ECO:0000313" key="1">
    <source>
        <dbReference type="EMBL" id="MBB3142628.1"/>
    </source>
</evidence>
<dbReference type="Proteomes" id="UP000525987">
    <property type="component" value="Unassembled WGS sequence"/>
</dbReference>
<dbReference type="EMBL" id="JACHXM010000024">
    <property type="protein sequence ID" value="MBB3142628.1"/>
    <property type="molecule type" value="Genomic_DNA"/>
</dbReference>
<accession>A0A7W5C1H8</accession>
<organism evidence="1 2">
    <name type="scientific">Halomonas organivorans</name>
    <dbReference type="NCBI Taxonomy" id="257772"/>
    <lineage>
        <taxon>Bacteria</taxon>
        <taxon>Pseudomonadati</taxon>
        <taxon>Pseudomonadota</taxon>
        <taxon>Gammaproteobacteria</taxon>
        <taxon>Oceanospirillales</taxon>
        <taxon>Halomonadaceae</taxon>
        <taxon>Halomonas</taxon>
    </lineage>
</organism>
<name>A0A7W5C1H8_9GAMM</name>
<reference evidence="1 2" key="1">
    <citation type="submission" date="2020-08" db="EMBL/GenBank/DDBJ databases">
        <title>Genomic Encyclopedia of Type Strains, Phase III (KMG-III): the genomes of soil and plant-associated and newly described type strains.</title>
        <authorList>
            <person name="Whitman W."/>
        </authorList>
    </citation>
    <scope>NUCLEOTIDE SEQUENCE [LARGE SCALE GENOMIC DNA]</scope>
    <source>
        <strain evidence="1 2">CECT 5995</strain>
    </source>
</reference>
<sequence length="466" mass="51401">MIKRVIRTLRSSTKTGDPVDVVLHIGAPKCGSSAIQRFCVSHRDKLLALGYYYPEHTLDINGVSGGHTQVAGPLLSGKQEQAGATFQRWLKEARGHQATLMLSAEAFYGQHEAMAEICQGLRVKVIAFLRHPVDYLLANHNQGIKRHHSTRRLGDLLPEFLGRSAGHLAGLPLLQWAEAFGDENCCFMAYQSPSSGGAPVQGRFLQVLGISDEDVSSLLEHSEGITNRSYVKSALELKRLLNTVLEEAPDSLAHQVDWSLQGYSDRAQDEYGYTVADLTTEMRERLEQHLLKQMTPVVERFPELKAAAELPHEGGRAAGAGVLDLRAPLAALQADAPKAVQEIRVRAVELRDQGRQDYAFCKLLDILGIEFSEPAGEKPTPGLTEHQRKTLNKDNAGEADYLRELAVLLERQGLLEDALFAIERALQKRPTGLGIQNIKARIEKKLQSRETGLTALTDRTAEASDQ</sequence>
<dbReference type="SUPFAM" id="SSF48452">
    <property type="entry name" value="TPR-like"/>
    <property type="match status" value="1"/>
</dbReference>
<proteinExistence type="predicted"/>
<dbReference type="InterPro" id="IPR011990">
    <property type="entry name" value="TPR-like_helical_dom_sf"/>
</dbReference>
<dbReference type="SUPFAM" id="SSF52540">
    <property type="entry name" value="P-loop containing nucleoside triphosphate hydrolases"/>
    <property type="match status" value="1"/>
</dbReference>
<dbReference type="RefSeq" id="WP_183388996.1">
    <property type="nucleotide sequence ID" value="NZ_JACHXM010000024.1"/>
</dbReference>
<keyword evidence="2" id="KW-1185">Reference proteome</keyword>
<evidence type="ECO:0000313" key="2">
    <source>
        <dbReference type="Proteomes" id="UP000525987"/>
    </source>
</evidence>
<gene>
    <name evidence="1" type="ORF">FHR96_003528</name>
</gene>
<dbReference type="InterPro" id="IPR027417">
    <property type="entry name" value="P-loop_NTPase"/>
</dbReference>
<comment type="caution">
    <text evidence="1">The sequence shown here is derived from an EMBL/GenBank/DDBJ whole genome shotgun (WGS) entry which is preliminary data.</text>
</comment>
<protein>
    <submittedName>
        <fullName evidence="1">Uncharacterized protein</fullName>
    </submittedName>
</protein>